<keyword evidence="4" id="KW-1185">Reference proteome</keyword>
<feature type="region of interest" description="Disordered" evidence="1">
    <location>
        <begin position="300"/>
        <end position="339"/>
    </location>
</feature>
<feature type="compositionally biased region" description="Low complexity" evidence="1">
    <location>
        <begin position="30"/>
        <end position="46"/>
    </location>
</feature>
<dbReference type="STRING" id="215637.A0A4P9ZY12"/>
<evidence type="ECO:0000256" key="1">
    <source>
        <dbReference type="SAM" id="MobiDB-lite"/>
    </source>
</evidence>
<dbReference type="Pfam" id="PF11817">
    <property type="entry name" value="Foie-gras_1"/>
    <property type="match status" value="1"/>
</dbReference>
<reference evidence="4" key="1">
    <citation type="journal article" date="2018" name="Nat. Microbiol.">
        <title>Leveraging single-cell genomics to expand the fungal tree of life.</title>
        <authorList>
            <person name="Ahrendt S.R."/>
            <person name="Quandt C.A."/>
            <person name="Ciobanu D."/>
            <person name="Clum A."/>
            <person name="Salamov A."/>
            <person name="Andreopoulos B."/>
            <person name="Cheng J.F."/>
            <person name="Woyke T."/>
            <person name="Pelin A."/>
            <person name="Henrissat B."/>
            <person name="Reynolds N.K."/>
            <person name="Benny G.L."/>
            <person name="Smith M.E."/>
            <person name="James T.Y."/>
            <person name="Grigoriev I.V."/>
        </authorList>
    </citation>
    <scope>NUCLEOTIDE SEQUENCE [LARGE SCALE GENOMIC DNA]</scope>
    <source>
        <strain evidence="4">RSA 468</strain>
    </source>
</reference>
<dbReference type="InterPro" id="IPR021773">
    <property type="entry name" value="TPC11"/>
</dbReference>
<accession>A0A4P9ZY12</accession>
<name>A0A4P9ZY12_9FUNG</name>
<feature type="region of interest" description="Disordered" evidence="1">
    <location>
        <begin position="1308"/>
        <end position="1328"/>
    </location>
</feature>
<organism evidence="3 4">
    <name type="scientific">Dimargaris cristalligena</name>
    <dbReference type="NCBI Taxonomy" id="215637"/>
    <lineage>
        <taxon>Eukaryota</taxon>
        <taxon>Fungi</taxon>
        <taxon>Fungi incertae sedis</taxon>
        <taxon>Zoopagomycota</taxon>
        <taxon>Kickxellomycotina</taxon>
        <taxon>Dimargaritomycetes</taxon>
        <taxon>Dimargaritales</taxon>
        <taxon>Dimargaritaceae</taxon>
        <taxon>Dimargaris</taxon>
    </lineage>
</organism>
<feature type="domain" description="Trafficking protein particle complex subunit 11" evidence="2">
    <location>
        <begin position="426"/>
        <end position="741"/>
    </location>
</feature>
<feature type="region of interest" description="Disordered" evidence="1">
    <location>
        <begin position="1241"/>
        <end position="1275"/>
    </location>
</feature>
<evidence type="ECO:0000259" key="2">
    <source>
        <dbReference type="Pfam" id="PF11817"/>
    </source>
</evidence>
<dbReference type="PANTHER" id="PTHR14374">
    <property type="entry name" value="FOIE GRAS"/>
    <property type="match status" value="1"/>
</dbReference>
<evidence type="ECO:0000313" key="4">
    <source>
        <dbReference type="Proteomes" id="UP000268162"/>
    </source>
</evidence>
<feature type="region of interest" description="Disordered" evidence="1">
    <location>
        <begin position="19"/>
        <end position="46"/>
    </location>
</feature>
<gene>
    <name evidence="3" type="ORF">BJ085DRAFT_30701</name>
</gene>
<dbReference type="PANTHER" id="PTHR14374:SF0">
    <property type="entry name" value="TRAFFICKING PROTEIN PARTICLE COMPLEX SUBUNIT 11"/>
    <property type="match status" value="1"/>
</dbReference>
<feature type="region of interest" description="Disordered" evidence="1">
    <location>
        <begin position="1032"/>
        <end position="1057"/>
    </location>
</feature>
<feature type="compositionally biased region" description="Low complexity" evidence="1">
    <location>
        <begin position="1244"/>
        <end position="1261"/>
    </location>
</feature>
<proteinExistence type="predicted"/>
<dbReference type="Proteomes" id="UP000268162">
    <property type="component" value="Unassembled WGS sequence"/>
</dbReference>
<protein>
    <submittedName>
        <fullName evidence="3">Foie gras liver health family 1-domain-containing protein</fullName>
    </submittedName>
</protein>
<dbReference type="EMBL" id="ML002352">
    <property type="protein sequence ID" value="RKP38576.1"/>
    <property type="molecule type" value="Genomic_DNA"/>
</dbReference>
<sequence length="1452" mass="160575">MESLPKPFLQHHYPLLGVLNPNPSKSETEASGNASPTSSSSSDLAAQGIGLSPYSRSVRDQMVEYLGKYPLDSYWDTHNAKEVLKGFAIVTVHAGQSISSRLKYSPGQSLSSLESVLETAKTNHSALSPLNPESPLHPDGLMSPQWVLRQHQLYPSALISFHDLRYYTLAQGRRANGPDSGGDGPGSGTTDVLADDRIATDLLYNHKLAKLRKIKCIPIIILEQSDCERSDTDERIQRIRKVAQLESKSPLIVVRPVAPAQLEEQTAVLARTLLDHAMAYYREQVKRIKTKATRIAPQEFSMSTTDSPRITGKPPLSPAARAAAPGGGLAHPLSERASASAPNLPAVEALAATRSETKVIDPHGLPVLGWNLRYQFKMAVFSEFRQDIMTALQHYYATYTDLIEFMHQITQGTLVTLPSLKMFTRRWEEAKHFLDSLAWKMCKLYLYLDIPASSCELFNGHINSFSSLLASVGYGEGTSYYWKWMTAQHQNFAVLLEIGARHGLTFTLPRVVPVGNARLGASTASLPPNSSSVNLNASANTSTILALGAEFRLPTSFGLDRSVVSPAPLDETTPGCNPATVLQHPGFHYHAAALCSTQFRKRLQEELDHLAATKEAVDESSPTPTMVERLHEQNYLIPLQEKGATEPLFQTTINLLTHAYELFKKYRSVRHTLYMASEIAETYFEAGKYQTAAKFFERIAKTYRREQWGAILTSTLRWSLHCAIETEMWPTVIQLLVELLAPATVISGQERGEYQHELLRTLNAPVERAPTTTPAEPAVPDEGDESAPISRVQPIVVDMTTIYPFVTCFAQFRMDRLTLTGEGTPIRVPYQVVLVVAPGVLASPLRLDAVRLEFSQPQFNTEWTNSYPTWEATLEAEEDKNPSGKQHHVQHMANCTSQRWDTRSLTLPGVKAGERPFWRVEWQKMDSIGESSAPVSTNLWLQDHSYKVLQGELIVSHPRDLQFERIVAEIRTEHHVLALSYPFDDLATRNPPGAFTMGDDRYATKSTWWSTLARQEFGFDRFGQPKWLSVEASKEAKTPQPEEASNNDEADLPSEARNTGSCTLKWTRLPYTGFTHRLAVVDAPLPIEVSCNTGDGPILVHELFSGVIRVDNQSRRNVLIGARITLITADPLAHLADHPFDQVPPDERRSELDLSVTPVALPAGTQHRYQFAMGNFASPGTCQIKIQLQYQPMTADEDPTVSAEWAWSDEPADIQTTSHVYDWVVVEALILNFTGQSMTEPRRSSLASEPETAPSAPGSSPSPRPRMAIDHSSRTSVDSPRRYLLTGRLHNTAFWPIELSNLELLAPETPPGSIPTHPLSPTASSSSPQTSVVWSSFAQLHPRDASPTTAAAAVPDYVLVMPGQSVVHTFLVNTTVSVTSSGYSKRNSQAGKTLGMAQATWRRQLKVEDSVESGQPSGLVGGDPLPSTGSPLEELSRWNYTQFPVEVIGLSM</sequence>
<evidence type="ECO:0000313" key="3">
    <source>
        <dbReference type="EMBL" id="RKP38576.1"/>
    </source>
</evidence>